<keyword evidence="2" id="KW-0812">Transmembrane</keyword>
<sequence>MRSFSHTSQAAQPAQPASPSPNPSSFNTAMGCCLLLLPIVLCLSVTAHRKHRIAKLRRQVQMLEKLWLLNAPKTLP</sequence>
<protein>
    <submittedName>
        <fullName evidence="3">Uncharacterized protein</fullName>
    </submittedName>
</protein>
<comment type="caution">
    <text evidence="3">The sequence shown here is derived from an EMBL/GenBank/DDBJ whole genome shotgun (WGS) entry which is preliminary data.</text>
</comment>
<evidence type="ECO:0000256" key="1">
    <source>
        <dbReference type="SAM" id="MobiDB-lite"/>
    </source>
</evidence>
<proteinExistence type="predicted"/>
<gene>
    <name evidence="3" type="ORF">KME07_09975</name>
</gene>
<keyword evidence="2" id="KW-0472">Membrane</keyword>
<feature type="transmembrane region" description="Helical" evidence="2">
    <location>
        <begin position="28"/>
        <end position="48"/>
    </location>
</feature>
<name>A0A951U4K4_9CYAN</name>
<evidence type="ECO:0000313" key="3">
    <source>
        <dbReference type="EMBL" id="MBW4465750.1"/>
    </source>
</evidence>
<organism evidence="3 4">
    <name type="scientific">Pegethrix bostrychoides GSE-TBD4-15B</name>
    <dbReference type="NCBI Taxonomy" id="2839662"/>
    <lineage>
        <taxon>Bacteria</taxon>
        <taxon>Bacillati</taxon>
        <taxon>Cyanobacteriota</taxon>
        <taxon>Cyanophyceae</taxon>
        <taxon>Oculatellales</taxon>
        <taxon>Oculatellaceae</taxon>
        <taxon>Pegethrix</taxon>
    </lineage>
</organism>
<accession>A0A951U4K4</accession>
<reference evidence="3" key="2">
    <citation type="journal article" date="2022" name="Microbiol. Resour. Announc.">
        <title>Metagenome Sequencing to Explore Phylogenomics of Terrestrial Cyanobacteria.</title>
        <authorList>
            <person name="Ward R.D."/>
            <person name="Stajich J.E."/>
            <person name="Johansen J.R."/>
            <person name="Huntemann M."/>
            <person name="Clum A."/>
            <person name="Foster B."/>
            <person name="Foster B."/>
            <person name="Roux S."/>
            <person name="Palaniappan K."/>
            <person name="Varghese N."/>
            <person name="Mukherjee S."/>
            <person name="Reddy T.B.K."/>
            <person name="Daum C."/>
            <person name="Copeland A."/>
            <person name="Chen I.A."/>
            <person name="Ivanova N.N."/>
            <person name="Kyrpides N.C."/>
            <person name="Shapiro N."/>
            <person name="Eloe-Fadrosh E.A."/>
            <person name="Pietrasiak N."/>
        </authorList>
    </citation>
    <scope>NUCLEOTIDE SEQUENCE</scope>
    <source>
        <strain evidence="3">GSE-TBD4-15B</strain>
    </source>
</reference>
<dbReference type="EMBL" id="JAHHHV010000064">
    <property type="protein sequence ID" value="MBW4465750.1"/>
    <property type="molecule type" value="Genomic_DNA"/>
</dbReference>
<dbReference type="PROSITE" id="PS51257">
    <property type="entry name" value="PROKAR_LIPOPROTEIN"/>
    <property type="match status" value="1"/>
</dbReference>
<reference evidence="3" key="1">
    <citation type="submission" date="2021-05" db="EMBL/GenBank/DDBJ databases">
        <authorList>
            <person name="Pietrasiak N."/>
            <person name="Ward R."/>
            <person name="Stajich J.E."/>
            <person name="Kurbessoian T."/>
        </authorList>
    </citation>
    <scope>NUCLEOTIDE SEQUENCE</scope>
    <source>
        <strain evidence="3">GSE-TBD4-15B</strain>
    </source>
</reference>
<evidence type="ECO:0000256" key="2">
    <source>
        <dbReference type="SAM" id="Phobius"/>
    </source>
</evidence>
<feature type="region of interest" description="Disordered" evidence="1">
    <location>
        <begin position="1"/>
        <end position="24"/>
    </location>
</feature>
<evidence type="ECO:0000313" key="4">
    <source>
        <dbReference type="Proteomes" id="UP000707356"/>
    </source>
</evidence>
<dbReference type="Proteomes" id="UP000707356">
    <property type="component" value="Unassembled WGS sequence"/>
</dbReference>
<keyword evidence="2" id="KW-1133">Transmembrane helix</keyword>
<dbReference type="AlphaFoldDB" id="A0A951U4K4"/>